<dbReference type="EMBL" id="MU274212">
    <property type="protein sequence ID" value="KAI0026759.1"/>
    <property type="molecule type" value="Genomic_DNA"/>
</dbReference>
<evidence type="ECO:0000313" key="1">
    <source>
        <dbReference type="EMBL" id="KAI0026759.1"/>
    </source>
</evidence>
<gene>
    <name evidence="1" type="ORF">K488DRAFT_75100</name>
</gene>
<proteinExistence type="predicted"/>
<name>A0ACB8Q513_9AGAM</name>
<sequence length="564" mass="62493">MCGGNELNKSETQVHNEVTLHLELLCLAHGPASDNIQSRVLSLRPICDCQSFCPGLFGSKASCARLRLYTVHTPAGLEVSNSLDKSDLPELVDEGMADVKMPIALSRAPEDITGSFLAVHQSAPPASLRPLLTSSQMAPALSPTASPLSPLSPPNGAFTASFCFRHSTVRSIFCSEPSPPGLQNRFFDRPEARAESKAASMEAYNVCPGCTLEEASPFIAHVYTLISLDLSGFKDVFYSSLLRIHARIRSAVGDENAPNTCGAQLRPACVWSCQRVIFYADLQLFDPSMLNRTALGSRNAHDPDDPLREELFVYEPCASLAQTRSVAPLQDNSRTRTDSTSSASRDELSIRIYRWIVTKEFTVWYRLSAHRCKDGFRFSLLVSRLHTPSHPHEVSAVFRRPCAARLRACNPTPHRTTWSIIHRGAPDDVCPTRRYWRHRQRDPGDRGDNGADFNDQRDTSRDMLAAHAVSVAIPAAAGLVDGLPHKHDNMHLVGVFIVWLVAAASIRFVMWFTIGTCQTMLEIWSEWLKVWFSPGVHEARMPEKCSMATQPIGQQERSTQTEGL</sequence>
<evidence type="ECO:0000313" key="2">
    <source>
        <dbReference type="Proteomes" id="UP000814128"/>
    </source>
</evidence>
<protein>
    <submittedName>
        <fullName evidence="1">Uncharacterized protein</fullName>
    </submittedName>
</protein>
<keyword evidence="2" id="KW-1185">Reference proteome</keyword>
<organism evidence="1 2">
    <name type="scientific">Vararia minispora EC-137</name>
    <dbReference type="NCBI Taxonomy" id="1314806"/>
    <lineage>
        <taxon>Eukaryota</taxon>
        <taxon>Fungi</taxon>
        <taxon>Dikarya</taxon>
        <taxon>Basidiomycota</taxon>
        <taxon>Agaricomycotina</taxon>
        <taxon>Agaricomycetes</taxon>
        <taxon>Russulales</taxon>
        <taxon>Lachnocladiaceae</taxon>
        <taxon>Vararia</taxon>
    </lineage>
</organism>
<reference evidence="1" key="1">
    <citation type="submission" date="2021-02" db="EMBL/GenBank/DDBJ databases">
        <authorList>
            <consortium name="DOE Joint Genome Institute"/>
            <person name="Ahrendt S."/>
            <person name="Looney B.P."/>
            <person name="Miyauchi S."/>
            <person name="Morin E."/>
            <person name="Drula E."/>
            <person name="Courty P.E."/>
            <person name="Chicoki N."/>
            <person name="Fauchery L."/>
            <person name="Kohler A."/>
            <person name="Kuo A."/>
            <person name="Labutti K."/>
            <person name="Pangilinan J."/>
            <person name="Lipzen A."/>
            <person name="Riley R."/>
            <person name="Andreopoulos W."/>
            <person name="He G."/>
            <person name="Johnson J."/>
            <person name="Barry K.W."/>
            <person name="Grigoriev I.V."/>
            <person name="Nagy L."/>
            <person name="Hibbett D."/>
            <person name="Henrissat B."/>
            <person name="Matheny P.B."/>
            <person name="Labbe J."/>
            <person name="Martin F."/>
        </authorList>
    </citation>
    <scope>NUCLEOTIDE SEQUENCE</scope>
    <source>
        <strain evidence="1">EC-137</strain>
    </source>
</reference>
<dbReference type="Proteomes" id="UP000814128">
    <property type="component" value="Unassembled WGS sequence"/>
</dbReference>
<accession>A0ACB8Q513</accession>
<reference evidence="1" key="2">
    <citation type="journal article" date="2022" name="New Phytol.">
        <title>Evolutionary transition to the ectomycorrhizal habit in the genomes of a hyperdiverse lineage of mushroom-forming fungi.</title>
        <authorList>
            <person name="Looney B."/>
            <person name="Miyauchi S."/>
            <person name="Morin E."/>
            <person name="Drula E."/>
            <person name="Courty P.E."/>
            <person name="Kohler A."/>
            <person name="Kuo A."/>
            <person name="LaButti K."/>
            <person name="Pangilinan J."/>
            <person name="Lipzen A."/>
            <person name="Riley R."/>
            <person name="Andreopoulos W."/>
            <person name="He G."/>
            <person name="Johnson J."/>
            <person name="Nolan M."/>
            <person name="Tritt A."/>
            <person name="Barry K.W."/>
            <person name="Grigoriev I.V."/>
            <person name="Nagy L.G."/>
            <person name="Hibbett D."/>
            <person name="Henrissat B."/>
            <person name="Matheny P.B."/>
            <person name="Labbe J."/>
            <person name="Martin F.M."/>
        </authorList>
    </citation>
    <scope>NUCLEOTIDE SEQUENCE</scope>
    <source>
        <strain evidence="1">EC-137</strain>
    </source>
</reference>
<comment type="caution">
    <text evidence="1">The sequence shown here is derived from an EMBL/GenBank/DDBJ whole genome shotgun (WGS) entry which is preliminary data.</text>
</comment>